<name>A0A0M2R7C9_9PROT</name>
<accession>A0A0M2R7C9</accession>
<protein>
    <submittedName>
        <fullName evidence="1">Carbonic anhydrase</fullName>
    </submittedName>
</protein>
<dbReference type="PATRIC" id="fig|1549748.8.peg.1990"/>
<dbReference type="PANTHER" id="PTHR13061">
    <property type="entry name" value="DYNACTIN SUBUNIT P25"/>
    <property type="match status" value="1"/>
</dbReference>
<dbReference type="Proteomes" id="UP000034491">
    <property type="component" value="Unassembled WGS sequence"/>
</dbReference>
<dbReference type="InterPro" id="IPR050484">
    <property type="entry name" value="Transf_Hexapept/Carb_Anhydrase"/>
</dbReference>
<dbReference type="PANTHER" id="PTHR13061:SF29">
    <property type="entry name" value="GAMMA CARBONIC ANHYDRASE-LIKE 1, MITOCHONDRIAL-RELATED"/>
    <property type="match status" value="1"/>
</dbReference>
<evidence type="ECO:0000313" key="2">
    <source>
        <dbReference type="Proteomes" id="UP000034491"/>
    </source>
</evidence>
<proteinExistence type="predicted"/>
<dbReference type="STRING" id="1549748.WH95_16135"/>
<keyword evidence="2" id="KW-1185">Reference proteome</keyword>
<dbReference type="InterPro" id="IPR011004">
    <property type="entry name" value="Trimer_LpxA-like_sf"/>
</dbReference>
<dbReference type="Gene3D" id="2.160.10.10">
    <property type="entry name" value="Hexapeptide repeat proteins"/>
    <property type="match status" value="1"/>
</dbReference>
<evidence type="ECO:0000313" key="1">
    <source>
        <dbReference type="EMBL" id="KKJ75915.1"/>
    </source>
</evidence>
<organism evidence="1 2">
    <name type="scientific">Kiloniella litopenaei</name>
    <dbReference type="NCBI Taxonomy" id="1549748"/>
    <lineage>
        <taxon>Bacteria</taxon>
        <taxon>Pseudomonadati</taxon>
        <taxon>Pseudomonadota</taxon>
        <taxon>Alphaproteobacteria</taxon>
        <taxon>Rhodospirillales</taxon>
        <taxon>Kiloniellaceae</taxon>
        <taxon>Kiloniella</taxon>
    </lineage>
</organism>
<comment type="caution">
    <text evidence="1">The sequence shown here is derived from an EMBL/GenBank/DDBJ whole genome shotgun (WGS) entry which is preliminary data.</text>
</comment>
<dbReference type="EMBL" id="LANI01000024">
    <property type="protein sequence ID" value="KKJ75915.1"/>
    <property type="molecule type" value="Genomic_DNA"/>
</dbReference>
<dbReference type="RefSeq" id="WP_046509199.1">
    <property type="nucleotide sequence ID" value="NZ_LANI01000024.1"/>
</dbReference>
<dbReference type="AlphaFoldDB" id="A0A0M2R7C9"/>
<gene>
    <name evidence="1" type="ORF">WH95_16135</name>
</gene>
<dbReference type="CDD" id="cd04645">
    <property type="entry name" value="LbH_gamma_CA_like"/>
    <property type="match status" value="1"/>
</dbReference>
<dbReference type="OrthoDB" id="9803036at2"/>
<dbReference type="SUPFAM" id="SSF51161">
    <property type="entry name" value="Trimeric LpxA-like enzymes"/>
    <property type="match status" value="1"/>
</dbReference>
<reference evidence="1 2" key="1">
    <citation type="submission" date="2015-03" db="EMBL/GenBank/DDBJ databases">
        <title>Genome sequence of Kiloniella sp. P1-1, isolated from the gut microflora of Pacific white shrimp, Penaeus vannamei.</title>
        <authorList>
            <person name="Shao Z."/>
            <person name="Wang L."/>
            <person name="Li X."/>
        </authorList>
    </citation>
    <scope>NUCLEOTIDE SEQUENCE [LARGE SCALE GENOMIC DNA]</scope>
    <source>
        <strain evidence="1 2">P1-1</strain>
    </source>
</reference>
<sequence length="181" mass="19475">MSGIIKSYQGITPKISKDAFIAENAVIIGDVEIRAGTSIWYNCVLRGDVNSITIGENTNIQDGTIIHVNHDRTGSNYRETGGGIPTRIGSGVTVGHMALLHACEIEDDAFIGMRSVVMDKAIVKTNAMVAAGALVTPGKVVPTGELWSGSPAKKFRDLKPTELEEIKYSAMNYKKLSESYS</sequence>
<dbReference type="InterPro" id="IPR047324">
    <property type="entry name" value="LbH_gamma_CA-like"/>
</dbReference>